<proteinExistence type="predicted"/>
<evidence type="ECO:0000313" key="2">
    <source>
        <dbReference type="EMBL" id="TDO36675.1"/>
    </source>
</evidence>
<feature type="region of interest" description="Disordered" evidence="1">
    <location>
        <begin position="22"/>
        <end position="60"/>
    </location>
</feature>
<dbReference type="EMBL" id="SNWR01000001">
    <property type="protein sequence ID" value="TDO36675.1"/>
    <property type="molecule type" value="Genomic_DNA"/>
</dbReference>
<sequence length="98" mass="10340">MLYVMMLAIVVGTALVIALVPESPTGSPAEAEKTTHGKDADGRTGSASPQSLEGVLVSQLSSGEINRRQYVREMERLAARDDKRHPLVVPPDLGSAAA</sequence>
<feature type="compositionally biased region" description="Basic and acidic residues" evidence="1">
    <location>
        <begin position="30"/>
        <end position="42"/>
    </location>
</feature>
<name>A0A4R6JPY4_9ACTN</name>
<dbReference type="Proteomes" id="UP000294901">
    <property type="component" value="Unassembled WGS sequence"/>
</dbReference>
<reference evidence="2 3" key="1">
    <citation type="submission" date="2019-03" db="EMBL/GenBank/DDBJ databases">
        <title>Sequencing the genomes of 1000 actinobacteria strains.</title>
        <authorList>
            <person name="Klenk H.-P."/>
        </authorList>
    </citation>
    <scope>NUCLEOTIDE SEQUENCE [LARGE SCALE GENOMIC DNA]</scope>
    <source>
        <strain evidence="2 3">DSM 43805</strain>
    </source>
</reference>
<feature type="compositionally biased region" description="Basic and acidic residues" evidence="1">
    <location>
        <begin position="76"/>
        <end position="85"/>
    </location>
</feature>
<organism evidence="2 3">
    <name type="scientific">Paractinoplanes brasiliensis</name>
    <dbReference type="NCBI Taxonomy" id="52695"/>
    <lineage>
        <taxon>Bacteria</taxon>
        <taxon>Bacillati</taxon>
        <taxon>Actinomycetota</taxon>
        <taxon>Actinomycetes</taxon>
        <taxon>Micromonosporales</taxon>
        <taxon>Micromonosporaceae</taxon>
        <taxon>Paractinoplanes</taxon>
    </lineage>
</organism>
<keyword evidence="3" id="KW-1185">Reference proteome</keyword>
<evidence type="ECO:0000256" key="1">
    <source>
        <dbReference type="SAM" id="MobiDB-lite"/>
    </source>
</evidence>
<gene>
    <name evidence="2" type="ORF">C8E87_0256</name>
</gene>
<accession>A0A4R6JPY4</accession>
<comment type="caution">
    <text evidence="2">The sequence shown here is derived from an EMBL/GenBank/DDBJ whole genome shotgun (WGS) entry which is preliminary data.</text>
</comment>
<dbReference type="AlphaFoldDB" id="A0A4R6JPY4"/>
<protein>
    <submittedName>
        <fullName evidence="2">Uncharacterized protein</fullName>
    </submittedName>
</protein>
<dbReference type="OrthoDB" id="3298271at2"/>
<evidence type="ECO:0000313" key="3">
    <source>
        <dbReference type="Proteomes" id="UP000294901"/>
    </source>
</evidence>
<feature type="region of interest" description="Disordered" evidence="1">
    <location>
        <begin position="76"/>
        <end position="98"/>
    </location>
</feature>